<accession>A0A6V7W3Z0</accession>
<evidence type="ECO:0000313" key="2">
    <source>
        <dbReference type="Proteomes" id="UP000580250"/>
    </source>
</evidence>
<sequence length="399" mass="45495">MPLYEFQKPLYLDEKIDQFHYDCGKCPSGILNLSLYIKTKDLTLQNKIKKINMSNVQCAQCNNKPACNADTFFESQLFCWEKEFNKWAAKKGKKICKKEMCFISVDKIEMSLVQGCGKCTGQKNLTKCSNCSKSLCNTEAALPPPIKCHFLADNFLPHVKINKTCHYVYDSCYIARDVFGRVEQNCGECPLKYQNCIKCNNDFCNEETLFHLTTIQTTKITTSTTIIKFTNKSLVQGCDKCTGQKNLTKCSNCSKSLCNTEAALPPPIKCHFLADNFLPHVKINKTCHYVYDSCYIARDVFGRVEQNCGECPLKYQNCIKCNNDFCNEETLFHLTTIQTTKITTSTTIIKFTNKSELSLVNKTIAATMRSVKSKANPNIDQINYKLIFVYFLIKILMIL</sequence>
<dbReference type="Proteomes" id="UP000580250">
    <property type="component" value="Unassembled WGS sequence"/>
</dbReference>
<evidence type="ECO:0000313" key="1">
    <source>
        <dbReference type="EMBL" id="CAD2181885.1"/>
    </source>
</evidence>
<protein>
    <submittedName>
        <fullName evidence="1">Uncharacterized protein</fullName>
    </submittedName>
</protein>
<organism evidence="1 2">
    <name type="scientific">Meloidogyne enterolobii</name>
    <name type="common">Root-knot nematode worm</name>
    <name type="synonym">Meloidogyne mayaguensis</name>
    <dbReference type="NCBI Taxonomy" id="390850"/>
    <lineage>
        <taxon>Eukaryota</taxon>
        <taxon>Metazoa</taxon>
        <taxon>Ecdysozoa</taxon>
        <taxon>Nematoda</taxon>
        <taxon>Chromadorea</taxon>
        <taxon>Rhabditida</taxon>
        <taxon>Tylenchina</taxon>
        <taxon>Tylenchomorpha</taxon>
        <taxon>Tylenchoidea</taxon>
        <taxon>Meloidogynidae</taxon>
        <taxon>Meloidogyninae</taxon>
        <taxon>Meloidogyne</taxon>
    </lineage>
</organism>
<proteinExistence type="predicted"/>
<name>A0A6V7W3Z0_MELEN</name>
<dbReference type="EMBL" id="CAJEWN010000414">
    <property type="protein sequence ID" value="CAD2181885.1"/>
    <property type="molecule type" value="Genomic_DNA"/>
</dbReference>
<gene>
    <name evidence="1" type="ORF">MENT_LOCUS34060</name>
</gene>
<dbReference type="AlphaFoldDB" id="A0A6V7W3Z0"/>
<reference evidence="1 2" key="1">
    <citation type="submission" date="2020-08" db="EMBL/GenBank/DDBJ databases">
        <authorList>
            <person name="Koutsovoulos G."/>
            <person name="Danchin GJ E."/>
        </authorList>
    </citation>
    <scope>NUCLEOTIDE SEQUENCE [LARGE SCALE GENOMIC DNA]</scope>
</reference>
<comment type="caution">
    <text evidence="1">The sequence shown here is derived from an EMBL/GenBank/DDBJ whole genome shotgun (WGS) entry which is preliminary data.</text>
</comment>